<keyword evidence="3" id="KW-1185">Reference proteome</keyword>
<dbReference type="KEGG" id="hsd:SD1D_2249"/>
<dbReference type="Proteomes" id="UP000196053">
    <property type="component" value="Chromosome I"/>
</dbReference>
<evidence type="ECO:0000313" key="2">
    <source>
        <dbReference type="EMBL" id="CUH93764.1"/>
    </source>
</evidence>
<feature type="compositionally biased region" description="Basic and acidic residues" evidence="1">
    <location>
        <begin position="1"/>
        <end position="19"/>
    </location>
</feature>
<evidence type="ECO:0000256" key="1">
    <source>
        <dbReference type="SAM" id="MobiDB-lite"/>
    </source>
</evidence>
<name>A0A0K8J8J3_9FIRM</name>
<feature type="region of interest" description="Disordered" evidence="1">
    <location>
        <begin position="1"/>
        <end position="20"/>
    </location>
</feature>
<dbReference type="AlphaFoldDB" id="A0A0K8J8J3"/>
<proteinExistence type="predicted"/>
<dbReference type="RefSeq" id="WP_058258989.1">
    <property type="nucleotide sequence ID" value="NZ_LN879430.1"/>
</dbReference>
<protein>
    <submittedName>
        <fullName evidence="2">Uncharacterized protein</fullName>
    </submittedName>
</protein>
<sequence length="72" mass="8262">MFDCKNIHKTDDSKSKDYASDQISPSVEKLDSMTVPKYVNQLEKPLIFYPRVVKARFMKKKATVPKGLITIV</sequence>
<evidence type="ECO:0000313" key="3">
    <source>
        <dbReference type="Proteomes" id="UP000196053"/>
    </source>
</evidence>
<organism evidence="2 3">
    <name type="scientific">Herbinix luporum</name>
    <dbReference type="NCBI Taxonomy" id="1679721"/>
    <lineage>
        <taxon>Bacteria</taxon>
        <taxon>Bacillati</taxon>
        <taxon>Bacillota</taxon>
        <taxon>Clostridia</taxon>
        <taxon>Lachnospirales</taxon>
        <taxon>Lachnospiraceae</taxon>
        <taxon>Herbinix</taxon>
    </lineage>
</organism>
<accession>A0A0K8J8J3</accession>
<dbReference type="EMBL" id="LN879430">
    <property type="protein sequence ID" value="CUH93764.1"/>
    <property type="molecule type" value="Genomic_DNA"/>
</dbReference>
<reference evidence="3" key="1">
    <citation type="submission" date="2015-09" db="EMBL/GenBank/DDBJ databases">
        <authorList>
            <person name="Wibberg D."/>
        </authorList>
    </citation>
    <scope>NUCLEOTIDE SEQUENCE [LARGE SCALE GENOMIC DNA]</scope>
    <source>
        <strain evidence="3">SD1D</strain>
    </source>
</reference>
<gene>
    <name evidence="2" type="ORF">SD1D_2249</name>
</gene>